<feature type="compositionally biased region" description="Basic and acidic residues" evidence="1">
    <location>
        <begin position="71"/>
        <end position="80"/>
    </location>
</feature>
<evidence type="ECO:0000313" key="3">
    <source>
        <dbReference type="EMBL" id="CDR45134.1"/>
    </source>
</evidence>
<dbReference type="InterPro" id="IPR053209">
    <property type="entry name" value="Gramillin-biosynth_MTr"/>
</dbReference>
<feature type="domain" description="SET" evidence="2">
    <location>
        <begin position="407"/>
        <end position="614"/>
    </location>
</feature>
<dbReference type="CDD" id="cd20071">
    <property type="entry name" value="SET_SMYD"/>
    <property type="match status" value="1"/>
</dbReference>
<gene>
    <name evidence="3" type="ORF">RHTO0S_10e05380g</name>
</gene>
<protein>
    <submittedName>
        <fullName evidence="3">RHTO0S10e05380g1_1</fullName>
    </submittedName>
</protein>
<dbReference type="SMART" id="SM00317">
    <property type="entry name" value="SET"/>
    <property type="match status" value="1"/>
</dbReference>
<dbReference type="Gene3D" id="1.25.40.10">
    <property type="entry name" value="Tetratricopeptide repeat domain"/>
    <property type="match status" value="1"/>
</dbReference>
<proteinExistence type="predicted"/>
<organism evidence="3">
    <name type="scientific">Rhodotorula toruloides</name>
    <name type="common">Yeast</name>
    <name type="synonym">Rhodosporidium toruloides</name>
    <dbReference type="NCBI Taxonomy" id="5286"/>
    <lineage>
        <taxon>Eukaryota</taxon>
        <taxon>Fungi</taxon>
        <taxon>Dikarya</taxon>
        <taxon>Basidiomycota</taxon>
        <taxon>Pucciniomycotina</taxon>
        <taxon>Microbotryomycetes</taxon>
        <taxon>Sporidiobolales</taxon>
        <taxon>Sporidiobolaceae</taxon>
        <taxon>Rhodotorula</taxon>
    </lineage>
</organism>
<dbReference type="SUPFAM" id="SSF48452">
    <property type="entry name" value="TPR-like"/>
    <property type="match status" value="1"/>
</dbReference>
<dbReference type="PANTHER" id="PTHR47643:SF2">
    <property type="entry name" value="TPR DOMAIN PROTEIN (AFU_ORTHOLOGUE AFUA_5G12710)"/>
    <property type="match status" value="1"/>
</dbReference>
<evidence type="ECO:0000259" key="2">
    <source>
        <dbReference type="PROSITE" id="PS50280"/>
    </source>
</evidence>
<accession>A0A061BDT7</accession>
<feature type="region of interest" description="Disordered" evidence="1">
    <location>
        <begin position="71"/>
        <end position="95"/>
    </location>
</feature>
<name>A0A061BDT7_RHOTO</name>
<dbReference type="PANTHER" id="PTHR47643">
    <property type="entry name" value="TPR DOMAIN PROTEIN (AFU_ORTHOLOGUE AFUA_5G12710)"/>
    <property type="match status" value="1"/>
</dbReference>
<sequence length="833" mass="91834">MSSPDLEALLRMAATMGLGPDVIKQVRANPDMLRRLAEGVRASASSGITSPASSTETDMQDLLKQHADAARAVAEREKRLPPRHPPRKDRDDQMREMEAGRRQAMEVQSVGEKGFQFSFIGMPKASSLVPLSKLQPIVFDEMQVTKTHEGRYLAVRIVSRPAVMVGITFLAEDVTGRSEVIAIYNLDLHGIHAGPDLDAFFPLGTILVVREPTFKMNANGTMSLVRMDSPTDFELVRPGHPLFSTLSFATPPPVSPRTDDFDFKALGNKYFVAKKDLLAVKAYTDGLAHTLSPEVSLLLRLNRSQAHLRLENFASAYHDSSFVLKQLDEGVSGPPQARLKATIRLARAFEGMRHLTLALEQFGKVIKLDTGSKEGAEGKKRIERKLRERDTGGYDWRELEKLAETQTRLDVGDFIGPIKVVEMQGRGGGRGVVATRDIEAGEVLLVEAALGVGEPPKGGMMLTLDFQTNTATKPSTLDLVLKLASRISDDPTVAPLVYGLHGGARFPPSKTLAFDSFTERPLPVEGEQQFVDIARLEAVCSTNTFSAGSTQLVDIVDEDAERVMKKSASGLFLGASLFNHSCSPNARWSPLRNVMVIRSRTSIRQGDEVFLSYVAPLDSRRPQILQSHFPAGCKCSLCLGEALDGSVQIARRASLKKTDFAEIQKAVEELRARATLEPKSLIRLRLRLQKILRQLEATYSQKHGAFRPEMATVYHTMGELTDPTQSSTRDEGNRFSIKALTAAGAVLEETTAKVKVVAAPCSDPCNAVPQLLNIAHRYNRSPAKPQQARKWVMAAFEMNRILYGDDWSRFVERYVEDIKAFKIESVVKDCGAI</sequence>
<dbReference type="EMBL" id="LK052945">
    <property type="protein sequence ID" value="CDR45134.1"/>
    <property type="molecule type" value="Genomic_DNA"/>
</dbReference>
<reference evidence="3" key="1">
    <citation type="journal article" date="2014" name="Genome Announc.">
        <title>Draft genome sequence of Rhodosporidium toruloides CECT1137, an oleaginous yeast of biotechnological interest.</title>
        <authorList>
            <person name="Morin N."/>
            <person name="Calcas X."/>
            <person name="Devillers H."/>
            <person name="Durrens P."/>
            <person name="Sherman D.J."/>
            <person name="Nicaud J.-M."/>
            <person name="Neuveglise C."/>
        </authorList>
    </citation>
    <scope>NUCLEOTIDE SEQUENCE</scope>
    <source>
        <strain evidence="3">CECT1137</strain>
    </source>
</reference>
<dbReference type="Gene3D" id="2.170.270.10">
    <property type="entry name" value="SET domain"/>
    <property type="match status" value="1"/>
</dbReference>
<dbReference type="PROSITE" id="PS50280">
    <property type="entry name" value="SET"/>
    <property type="match status" value="1"/>
</dbReference>
<dbReference type="SUPFAM" id="SSF82199">
    <property type="entry name" value="SET domain"/>
    <property type="match status" value="1"/>
</dbReference>
<dbReference type="InterPro" id="IPR046341">
    <property type="entry name" value="SET_dom_sf"/>
</dbReference>
<evidence type="ECO:0000256" key="1">
    <source>
        <dbReference type="SAM" id="MobiDB-lite"/>
    </source>
</evidence>
<dbReference type="Pfam" id="PF00856">
    <property type="entry name" value="SET"/>
    <property type="match status" value="1"/>
</dbReference>
<dbReference type="AlphaFoldDB" id="A0A061BDT7"/>
<dbReference type="OrthoDB" id="5945798at2759"/>
<dbReference type="InterPro" id="IPR001214">
    <property type="entry name" value="SET_dom"/>
</dbReference>
<dbReference type="InterPro" id="IPR011990">
    <property type="entry name" value="TPR-like_helical_dom_sf"/>
</dbReference>